<gene>
    <name evidence="1" type="ORF">K435DRAFT_872165</name>
</gene>
<proteinExistence type="predicted"/>
<dbReference type="AlphaFoldDB" id="A0A4S8L2B3"/>
<dbReference type="OrthoDB" id="4760524at2759"/>
<dbReference type="Proteomes" id="UP000297245">
    <property type="component" value="Unassembled WGS sequence"/>
</dbReference>
<organism evidence="1 2">
    <name type="scientific">Dendrothele bispora (strain CBS 962.96)</name>
    <dbReference type="NCBI Taxonomy" id="1314807"/>
    <lineage>
        <taxon>Eukaryota</taxon>
        <taxon>Fungi</taxon>
        <taxon>Dikarya</taxon>
        <taxon>Basidiomycota</taxon>
        <taxon>Agaricomycotina</taxon>
        <taxon>Agaricomycetes</taxon>
        <taxon>Agaricomycetidae</taxon>
        <taxon>Agaricales</taxon>
        <taxon>Agaricales incertae sedis</taxon>
        <taxon>Dendrothele</taxon>
    </lineage>
</organism>
<sequence length="209" mass="23502">KALEQHAGLDSLYIQVISDALSKLYGDVDFEAIFWGTFSALLVVRESLPLSVLAYLLLCQPEKIQLALDNCGSILMIPDNNDPIRFYHASLPQFLMDRGRSGKYYRNPGECHTLVVDGCASVMEKLWSGNKVNIDANLDRACKYACSMWFYHVMDAVEKKNGVIKEDVLSRWDTNSPLQQEASLFNSKGQVLRVPVEAVDCSDPVFFLQ</sequence>
<evidence type="ECO:0000313" key="1">
    <source>
        <dbReference type="EMBL" id="THU82594.1"/>
    </source>
</evidence>
<reference evidence="1 2" key="1">
    <citation type="journal article" date="2019" name="Nat. Ecol. Evol.">
        <title>Megaphylogeny resolves global patterns of mushroom evolution.</title>
        <authorList>
            <person name="Varga T."/>
            <person name="Krizsan K."/>
            <person name="Foldi C."/>
            <person name="Dima B."/>
            <person name="Sanchez-Garcia M."/>
            <person name="Sanchez-Ramirez S."/>
            <person name="Szollosi G.J."/>
            <person name="Szarkandi J.G."/>
            <person name="Papp V."/>
            <person name="Albert L."/>
            <person name="Andreopoulos W."/>
            <person name="Angelini C."/>
            <person name="Antonin V."/>
            <person name="Barry K.W."/>
            <person name="Bougher N.L."/>
            <person name="Buchanan P."/>
            <person name="Buyck B."/>
            <person name="Bense V."/>
            <person name="Catcheside P."/>
            <person name="Chovatia M."/>
            <person name="Cooper J."/>
            <person name="Damon W."/>
            <person name="Desjardin D."/>
            <person name="Finy P."/>
            <person name="Geml J."/>
            <person name="Haridas S."/>
            <person name="Hughes K."/>
            <person name="Justo A."/>
            <person name="Karasinski D."/>
            <person name="Kautmanova I."/>
            <person name="Kiss B."/>
            <person name="Kocsube S."/>
            <person name="Kotiranta H."/>
            <person name="LaButti K.M."/>
            <person name="Lechner B.E."/>
            <person name="Liimatainen K."/>
            <person name="Lipzen A."/>
            <person name="Lukacs Z."/>
            <person name="Mihaltcheva S."/>
            <person name="Morgado L.N."/>
            <person name="Niskanen T."/>
            <person name="Noordeloos M.E."/>
            <person name="Ohm R.A."/>
            <person name="Ortiz-Santana B."/>
            <person name="Ovrebo C."/>
            <person name="Racz N."/>
            <person name="Riley R."/>
            <person name="Savchenko A."/>
            <person name="Shiryaev A."/>
            <person name="Soop K."/>
            <person name="Spirin V."/>
            <person name="Szebenyi C."/>
            <person name="Tomsovsky M."/>
            <person name="Tulloss R.E."/>
            <person name="Uehling J."/>
            <person name="Grigoriev I.V."/>
            <person name="Vagvolgyi C."/>
            <person name="Papp T."/>
            <person name="Martin F.M."/>
            <person name="Miettinen O."/>
            <person name="Hibbett D.S."/>
            <person name="Nagy L.G."/>
        </authorList>
    </citation>
    <scope>NUCLEOTIDE SEQUENCE [LARGE SCALE GENOMIC DNA]</scope>
    <source>
        <strain evidence="1 2">CBS 962.96</strain>
    </source>
</reference>
<dbReference type="EMBL" id="ML179721">
    <property type="protein sequence ID" value="THU82594.1"/>
    <property type="molecule type" value="Genomic_DNA"/>
</dbReference>
<keyword evidence="2" id="KW-1185">Reference proteome</keyword>
<feature type="non-terminal residue" evidence="1">
    <location>
        <position position="1"/>
    </location>
</feature>
<protein>
    <submittedName>
        <fullName evidence="1">Uncharacterized protein</fullName>
    </submittedName>
</protein>
<name>A0A4S8L2B3_DENBC</name>
<evidence type="ECO:0000313" key="2">
    <source>
        <dbReference type="Proteomes" id="UP000297245"/>
    </source>
</evidence>
<accession>A0A4S8L2B3</accession>